<protein>
    <recommendedName>
        <fullName evidence="7">Nudix hydrolase domain-containing protein</fullName>
    </recommendedName>
</protein>
<evidence type="ECO:0000256" key="2">
    <source>
        <dbReference type="ARBA" id="ARBA00001946"/>
    </source>
</evidence>
<dbReference type="AlphaFoldDB" id="A0A401GW22"/>
<reference evidence="8 9" key="1">
    <citation type="journal article" date="2018" name="Sci. Rep.">
        <title>Genome sequence of the cauliflower mushroom Sparassis crispa (Hanabiratake) and its association with beneficial usage.</title>
        <authorList>
            <person name="Kiyama R."/>
            <person name="Furutani Y."/>
            <person name="Kawaguchi K."/>
            <person name="Nakanishi T."/>
        </authorList>
    </citation>
    <scope>NUCLEOTIDE SEQUENCE [LARGE SCALE GENOMIC DNA]</scope>
</reference>
<proteinExistence type="predicted"/>
<accession>A0A401GW22</accession>
<dbReference type="PANTHER" id="PTHR12992">
    <property type="entry name" value="NUDIX HYDROLASE"/>
    <property type="match status" value="1"/>
</dbReference>
<dbReference type="RefSeq" id="XP_027617295.1">
    <property type="nucleotide sequence ID" value="XM_027761494.1"/>
</dbReference>
<keyword evidence="5" id="KW-0460">Magnesium</keyword>
<dbReference type="Proteomes" id="UP000287166">
    <property type="component" value="Unassembled WGS sequence"/>
</dbReference>
<name>A0A401GW22_9APHY</name>
<keyword evidence="3" id="KW-0479">Metal-binding</keyword>
<dbReference type="SUPFAM" id="SSF55811">
    <property type="entry name" value="Nudix"/>
    <property type="match status" value="1"/>
</dbReference>
<dbReference type="CDD" id="cd03426">
    <property type="entry name" value="NUDIX_CoAse_Nudt7"/>
    <property type="match status" value="1"/>
</dbReference>
<dbReference type="Gene3D" id="3.90.79.10">
    <property type="entry name" value="Nucleoside Triphosphate Pyrophosphohydrolase"/>
    <property type="match status" value="1"/>
</dbReference>
<dbReference type="EMBL" id="BFAD01000009">
    <property type="protein sequence ID" value="GBE86382.1"/>
    <property type="molecule type" value="Genomic_DNA"/>
</dbReference>
<comment type="cofactor">
    <cofactor evidence="1">
        <name>Mn(2+)</name>
        <dbReference type="ChEBI" id="CHEBI:29035"/>
    </cofactor>
</comment>
<dbReference type="InParanoid" id="A0A401GW22"/>
<dbReference type="PANTHER" id="PTHR12992:SF11">
    <property type="entry name" value="MITOCHONDRIAL COENZYME A DIPHOSPHATASE NUDT8"/>
    <property type="match status" value="1"/>
</dbReference>
<gene>
    <name evidence="8" type="ORF">SCP_0902610</name>
</gene>
<evidence type="ECO:0000313" key="8">
    <source>
        <dbReference type="EMBL" id="GBE86382.1"/>
    </source>
</evidence>
<keyword evidence="6" id="KW-0464">Manganese</keyword>
<dbReference type="OrthoDB" id="206213at2759"/>
<evidence type="ECO:0000256" key="4">
    <source>
        <dbReference type="ARBA" id="ARBA00022801"/>
    </source>
</evidence>
<keyword evidence="4" id="KW-0378">Hydrolase</keyword>
<evidence type="ECO:0000259" key="7">
    <source>
        <dbReference type="PROSITE" id="PS51462"/>
    </source>
</evidence>
<comment type="caution">
    <text evidence="8">The sequence shown here is derived from an EMBL/GenBank/DDBJ whole genome shotgun (WGS) entry which is preliminary data.</text>
</comment>
<dbReference type="InterPro" id="IPR000086">
    <property type="entry name" value="NUDIX_hydrolase_dom"/>
</dbReference>
<dbReference type="Pfam" id="PF00293">
    <property type="entry name" value="NUDIX"/>
    <property type="match status" value="1"/>
</dbReference>
<comment type="cofactor">
    <cofactor evidence="2">
        <name>Mg(2+)</name>
        <dbReference type="ChEBI" id="CHEBI:18420"/>
    </cofactor>
</comment>
<dbReference type="GO" id="GO:0046872">
    <property type="term" value="F:metal ion binding"/>
    <property type="evidence" value="ECO:0007669"/>
    <property type="project" value="UniProtKB-KW"/>
</dbReference>
<sequence>MLRTLTTAASQSTLISLTSPLNRSSLTAIRSTLAASFDENENVYDPAETHATVLVPLCNVNGRPGVLLEVRGKLRTHSGEVSFPGGKVDKTDESTVAAALRETQEEVGIHPDQIEILGRFGPAEHSLGGMRVWPYVAFVHADSGLVSDTASSSAFQADGDTPLPSLPMSSLILSPSEVAHAFHLPLSDLVSPPRLRSYLFRGARPYFAVSVGDIVTGPNAVHRKLPGAGDQLDLTWPNDPDQQDEIGAGRESRLEVWGLTGWYLSTFMQILGVYR</sequence>
<evidence type="ECO:0000256" key="6">
    <source>
        <dbReference type="ARBA" id="ARBA00023211"/>
    </source>
</evidence>
<organism evidence="8 9">
    <name type="scientific">Sparassis crispa</name>
    <dbReference type="NCBI Taxonomy" id="139825"/>
    <lineage>
        <taxon>Eukaryota</taxon>
        <taxon>Fungi</taxon>
        <taxon>Dikarya</taxon>
        <taxon>Basidiomycota</taxon>
        <taxon>Agaricomycotina</taxon>
        <taxon>Agaricomycetes</taxon>
        <taxon>Polyporales</taxon>
        <taxon>Sparassidaceae</taxon>
        <taxon>Sparassis</taxon>
    </lineage>
</organism>
<keyword evidence="9" id="KW-1185">Reference proteome</keyword>
<dbReference type="STRING" id="139825.A0A401GW22"/>
<evidence type="ECO:0000256" key="1">
    <source>
        <dbReference type="ARBA" id="ARBA00001936"/>
    </source>
</evidence>
<dbReference type="InterPro" id="IPR045121">
    <property type="entry name" value="CoAse"/>
</dbReference>
<dbReference type="InterPro" id="IPR015797">
    <property type="entry name" value="NUDIX_hydrolase-like_dom_sf"/>
</dbReference>
<evidence type="ECO:0000256" key="5">
    <source>
        <dbReference type="ARBA" id="ARBA00022842"/>
    </source>
</evidence>
<evidence type="ECO:0000313" key="9">
    <source>
        <dbReference type="Proteomes" id="UP000287166"/>
    </source>
</evidence>
<dbReference type="GeneID" id="38783299"/>
<dbReference type="GO" id="GO:0010945">
    <property type="term" value="F:coenzyme A diphosphatase activity"/>
    <property type="evidence" value="ECO:0007669"/>
    <property type="project" value="InterPro"/>
</dbReference>
<feature type="domain" description="Nudix hydrolase" evidence="7">
    <location>
        <begin position="48"/>
        <end position="208"/>
    </location>
</feature>
<evidence type="ECO:0000256" key="3">
    <source>
        <dbReference type="ARBA" id="ARBA00022723"/>
    </source>
</evidence>
<dbReference type="PROSITE" id="PS51462">
    <property type="entry name" value="NUDIX"/>
    <property type="match status" value="1"/>
</dbReference>